<accession>A0A0F5IUH7</accession>
<protein>
    <submittedName>
        <fullName evidence="3">Uncharacterized protein</fullName>
    </submittedName>
</protein>
<keyword evidence="4" id="KW-1185">Reference proteome</keyword>
<gene>
    <name evidence="3" type="ORF">HMPREF1536_04222</name>
</gene>
<dbReference type="STRING" id="1203610.HMPREF1536_04222"/>
<dbReference type="EMBL" id="AQHW01000025">
    <property type="protein sequence ID" value="KKB49158.1"/>
    <property type="molecule type" value="Genomic_DNA"/>
</dbReference>
<dbReference type="PATRIC" id="fig|1203610.3.peg.4296"/>
<keyword evidence="2" id="KW-0812">Transmembrane</keyword>
<keyword evidence="2" id="KW-0472">Membrane</keyword>
<organism evidence="3 4">
    <name type="scientific">Parabacteroides gordonii MS-1 = DSM 23371</name>
    <dbReference type="NCBI Taxonomy" id="1203610"/>
    <lineage>
        <taxon>Bacteria</taxon>
        <taxon>Pseudomonadati</taxon>
        <taxon>Bacteroidota</taxon>
        <taxon>Bacteroidia</taxon>
        <taxon>Bacteroidales</taxon>
        <taxon>Tannerellaceae</taxon>
        <taxon>Parabacteroides</taxon>
    </lineage>
</organism>
<sequence length="414" mass="47289">MPAGKQQEENVQEPKNNGEKNDLVKGRTLFMDKRYRKRIFYGLVAVVAIGVTIDTLFISPSTSPPTANELNKNDDLLSRSLPTLADIKSFQPDNISGLYTVSIYSRNDSLKLDYCYPDTVITRAFTPTSHPTSHSNLQPTYQTYLVTIPENENIIPGGNYPEIWIPCMISLVLLGGLLAFEGGRHLTGSIRRKQMIGEDTYLPVLYRKERWSRITVVTIRVVGCLFSTTGLLSMSPVPEWLEHARPNADHKKLHPALDLENYCMEPKTLLKPEAFGLSASEGNKICELRLRTYLDRPLIEIVRQFGKDEALSEYVYAKDSIPHRFVLTRPDIVQSLKKLYGSQIPLLRISLIREYDDYYTPSSQSAPLPLPAFKIEMDNKEKDLYYFPATAPTYYHYNSNTKLRKQILKTWKNI</sequence>
<dbReference type="HOGENOM" id="CLU_663659_0_0_10"/>
<keyword evidence="2" id="KW-1133">Transmembrane helix</keyword>
<name>A0A0F5IUH7_9BACT</name>
<comment type="caution">
    <text evidence="3">The sequence shown here is derived from an EMBL/GenBank/DDBJ whole genome shotgun (WGS) entry which is preliminary data.</text>
</comment>
<dbReference type="Proteomes" id="UP000033035">
    <property type="component" value="Unassembled WGS sequence"/>
</dbReference>
<dbReference type="AlphaFoldDB" id="A0A0F5IUH7"/>
<proteinExistence type="predicted"/>
<evidence type="ECO:0000256" key="1">
    <source>
        <dbReference type="SAM" id="MobiDB-lite"/>
    </source>
</evidence>
<reference evidence="3 4" key="1">
    <citation type="submission" date="2013-04" db="EMBL/GenBank/DDBJ databases">
        <title>The Genome Sequence of Parabacteroides gordonii DSM 23371.</title>
        <authorList>
            <consortium name="The Broad Institute Genomics Platform"/>
            <person name="Earl A."/>
            <person name="Ward D."/>
            <person name="Feldgarden M."/>
            <person name="Gevers D."/>
            <person name="Martens E."/>
            <person name="Sakamoto M."/>
            <person name="Benno Y."/>
            <person name="Suzuki N."/>
            <person name="Matsunaga N."/>
            <person name="Koshihara K."/>
            <person name="Seki M."/>
            <person name="Komiya H."/>
            <person name="Walker B."/>
            <person name="Young S."/>
            <person name="Zeng Q."/>
            <person name="Gargeya S."/>
            <person name="Fitzgerald M."/>
            <person name="Haas B."/>
            <person name="Abouelleil A."/>
            <person name="Allen A.W."/>
            <person name="Alvarado L."/>
            <person name="Arachchi H.M."/>
            <person name="Berlin A.M."/>
            <person name="Chapman S.B."/>
            <person name="Gainer-Dewar J."/>
            <person name="Goldberg J."/>
            <person name="Griggs A."/>
            <person name="Gujja S."/>
            <person name="Hansen M."/>
            <person name="Howarth C."/>
            <person name="Imamovic A."/>
            <person name="Ireland A."/>
            <person name="Larimer J."/>
            <person name="McCowan C."/>
            <person name="Murphy C."/>
            <person name="Pearson M."/>
            <person name="Poon T.W."/>
            <person name="Priest M."/>
            <person name="Roberts A."/>
            <person name="Saif S."/>
            <person name="Shea T."/>
            <person name="Sisk P."/>
            <person name="Sykes S."/>
            <person name="Wortman J."/>
            <person name="Nusbaum C."/>
            <person name="Birren B."/>
        </authorList>
    </citation>
    <scope>NUCLEOTIDE SEQUENCE [LARGE SCALE GENOMIC DNA]</scope>
    <source>
        <strain evidence="3 4">MS-1</strain>
    </source>
</reference>
<evidence type="ECO:0000313" key="3">
    <source>
        <dbReference type="EMBL" id="KKB49158.1"/>
    </source>
</evidence>
<feature type="region of interest" description="Disordered" evidence="1">
    <location>
        <begin position="1"/>
        <end position="22"/>
    </location>
</feature>
<evidence type="ECO:0000313" key="4">
    <source>
        <dbReference type="Proteomes" id="UP000033035"/>
    </source>
</evidence>
<evidence type="ECO:0000256" key="2">
    <source>
        <dbReference type="SAM" id="Phobius"/>
    </source>
</evidence>
<feature type="transmembrane region" description="Helical" evidence="2">
    <location>
        <begin position="39"/>
        <end position="58"/>
    </location>
</feature>